<evidence type="ECO:0000256" key="1">
    <source>
        <dbReference type="ARBA" id="ARBA00009427"/>
    </source>
</evidence>
<dbReference type="EC" id="2.7.4.25" evidence="8"/>
<comment type="catalytic activity">
    <reaction evidence="7 8">
        <text>CMP + ATP = CDP + ADP</text>
        <dbReference type="Rhea" id="RHEA:11600"/>
        <dbReference type="ChEBI" id="CHEBI:30616"/>
        <dbReference type="ChEBI" id="CHEBI:58069"/>
        <dbReference type="ChEBI" id="CHEBI:60377"/>
        <dbReference type="ChEBI" id="CHEBI:456216"/>
        <dbReference type="EC" id="2.7.4.25"/>
    </reaction>
</comment>
<gene>
    <name evidence="8" type="primary">cmk</name>
    <name evidence="10" type="ORF">EDC27_2380</name>
</gene>
<evidence type="ECO:0000256" key="7">
    <source>
        <dbReference type="ARBA" id="ARBA00048478"/>
    </source>
</evidence>
<evidence type="ECO:0000256" key="3">
    <source>
        <dbReference type="ARBA" id="ARBA00022741"/>
    </source>
</evidence>
<dbReference type="HAMAP" id="MF_00238">
    <property type="entry name" value="Cytidyl_kinase_type1"/>
    <property type="match status" value="1"/>
</dbReference>
<dbReference type="InterPro" id="IPR003136">
    <property type="entry name" value="Cytidylate_kin"/>
</dbReference>
<evidence type="ECO:0000313" key="11">
    <source>
        <dbReference type="Proteomes" id="UP000276223"/>
    </source>
</evidence>
<dbReference type="Pfam" id="PF02224">
    <property type="entry name" value="Cytidylate_kin"/>
    <property type="match status" value="1"/>
</dbReference>
<dbReference type="GO" id="GO:0005829">
    <property type="term" value="C:cytosol"/>
    <property type="evidence" value="ECO:0007669"/>
    <property type="project" value="TreeGrafter"/>
</dbReference>
<reference evidence="10 11" key="1">
    <citation type="submission" date="2018-11" db="EMBL/GenBank/DDBJ databases">
        <title>Genomic Encyclopedia of Type Strains, Phase IV (KMG-IV): sequencing the most valuable type-strain genomes for metagenomic binning, comparative biology and taxonomic classification.</title>
        <authorList>
            <person name="Goeker M."/>
        </authorList>
    </citation>
    <scope>NUCLEOTIDE SEQUENCE [LARGE SCALE GENOMIC DNA]</scope>
    <source>
        <strain evidence="10 11">DSM 22027</strain>
    </source>
</reference>
<evidence type="ECO:0000256" key="6">
    <source>
        <dbReference type="ARBA" id="ARBA00047615"/>
    </source>
</evidence>
<evidence type="ECO:0000256" key="4">
    <source>
        <dbReference type="ARBA" id="ARBA00022777"/>
    </source>
</evidence>
<keyword evidence="3 8" id="KW-0547">Nucleotide-binding</keyword>
<dbReference type="EMBL" id="RJVA01000013">
    <property type="protein sequence ID" value="ROQ91103.1"/>
    <property type="molecule type" value="Genomic_DNA"/>
</dbReference>
<dbReference type="OrthoDB" id="9807434at2"/>
<dbReference type="RefSeq" id="WP_123290823.1">
    <property type="nucleotide sequence ID" value="NZ_RJVA01000013.1"/>
</dbReference>
<comment type="similarity">
    <text evidence="1 8">Belongs to the cytidylate kinase family. Type 1 subfamily.</text>
</comment>
<keyword evidence="2 8" id="KW-0808">Transferase</keyword>
<dbReference type="SUPFAM" id="SSF52540">
    <property type="entry name" value="P-loop containing nucleoside triphosphate hydrolases"/>
    <property type="match status" value="1"/>
</dbReference>
<protein>
    <recommendedName>
        <fullName evidence="8">Cytidylate kinase</fullName>
        <shortName evidence="8">CK</shortName>
        <ecNumber evidence="8">2.7.4.25</ecNumber>
    </recommendedName>
    <alternativeName>
        <fullName evidence="8">Cytidine monophosphate kinase</fullName>
        <shortName evidence="8">CMP kinase</shortName>
    </alternativeName>
</protein>
<dbReference type="InterPro" id="IPR027417">
    <property type="entry name" value="P-loop_NTPase"/>
</dbReference>
<evidence type="ECO:0000256" key="2">
    <source>
        <dbReference type="ARBA" id="ARBA00022679"/>
    </source>
</evidence>
<dbReference type="PANTHER" id="PTHR21299">
    <property type="entry name" value="CYTIDYLATE KINASE/PANTOATE-BETA-ALANINE LIGASE"/>
    <property type="match status" value="1"/>
</dbReference>
<comment type="catalytic activity">
    <reaction evidence="6 8">
        <text>dCMP + ATP = dCDP + ADP</text>
        <dbReference type="Rhea" id="RHEA:25094"/>
        <dbReference type="ChEBI" id="CHEBI:30616"/>
        <dbReference type="ChEBI" id="CHEBI:57566"/>
        <dbReference type="ChEBI" id="CHEBI:58593"/>
        <dbReference type="ChEBI" id="CHEBI:456216"/>
        <dbReference type="EC" id="2.7.4.25"/>
    </reaction>
</comment>
<dbReference type="NCBIfam" id="TIGR00017">
    <property type="entry name" value="cmk"/>
    <property type="match status" value="1"/>
</dbReference>
<evidence type="ECO:0000259" key="9">
    <source>
        <dbReference type="Pfam" id="PF02224"/>
    </source>
</evidence>
<feature type="binding site" evidence="8">
    <location>
        <begin position="7"/>
        <end position="15"/>
    </location>
    <ligand>
        <name>ATP</name>
        <dbReference type="ChEBI" id="CHEBI:30616"/>
    </ligand>
</feature>
<dbReference type="PANTHER" id="PTHR21299:SF2">
    <property type="entry name" value="CYTIDYLATE KINASE"/>
    <property type="match status" value="1"/>
</dbReference>
<dbReference type="Proteomes" id="UP000276223">
    <property type="component" value="Unassembled WGS sequence"/>
</dbReference>
<dbReference type="AlphaFoldDB" id="A0A3N1ULZ1"/>
<evidence type="ECO:0000256" key="8">
    <source>
        <dbReference type="HAMAP-Rule" id="MF_00238"/>
    </source>
</evidence>
<dbReference type="InterPro" id="IPR011994">
    <property type="entry name" value="Cytidylate_kinase_dom"/>
</dbReference>
<keyword evidence="5 8" id="KW-0067">ATP-binding</keyword>
<keyword evidence="8" id="KW-0963">Cytoplasm</keyword>
<keyword evidence="4 8" id="KW-0418">Kinase</keyword>
<comment type="subcellular location">
    <subcellularLocation>
        <location evidence="8">Cytoplasm</location>
    </subcellularLocation>
</comment>
<dbReference type="GO" id="GO:0005524">
    <property type="term" value="F:ATP binding"/>
    <property type="evidence" value="ECO:0007669"/>
    <property type="project" value="UniProtKB-UniRule"/>
</dbReference>
<dbReference type="GO" id="GO:0036431">
    <property type="term" value="F:dCMP kinase activity"/>
    <property type="evidence" value="ECO:0007669"/>
    <property type="project" value="InterPro"/>
</dbReference>
<proteinExistence type="inferred from homology"/>
<dbReference type="GO" id="GO:0015949">
    <property type="term" value="P:nucleobase-containing small molecule interconversion"/>
    <property type="evidence" value="ECO:0007669"/>
    <property type="project" value="TreeGrafter"/>
</dbReference>
<comment type="caution">
    <text evidence="10">The sequence shown here is derived from an EMBL/GenBank/DDBJ whole genome shotgun (WGS) entry which is preliminary data.</text>
</comment>
<name>A0A3N1ULZ1_9BACT</name>
<feature type="domain" description="Cytidylate kinase" evidence="9">
    <location>
        <begin position="3"/>
        <end position="216"/>
    </location>
</feature>
<keyword evidence="11" id="KW-1185">Reference proteome</keyword>
<dbReference type="GO" id="GO:0006220">
    <property type="term" value="P:pyrimidine nucleotide metabolic process"/>
    <property type="evidence" value="ECO:0007669"/>
    <property type="project" value="UniProtKB-UniRule"/>
</dbReference>
<sequence length="223" mass="24368">MIIAIDGPAGSGKSTIARSVAERLGGVYLDSGAMYRAVAWALSQEKLLDADDTVLDRALSNLPLEFMVHDARLLILWRGVPLGLEIRTPQTAHGASTIAQKPVVRRFLLHQQRRLARGAVVVAEGRDMGTVVFPDAAVKVFLTASPEERARRRMAQYREQEMEADFEAVLQALKERDHADASRSLAPLKPADGAVVVDTSDMSISQVVEVVMNLVESARKKQA</sequence>
<dbReference type="Gene3D" id="3.40.50.300">
    <property type="entry name" value="P-loop containing nucleotide triphosphate hydrolases"/>
    <property type="match status" value="1"/>
</dbReference>
<accession>A0A3N1ULZ1</accession>
<dbReference type="CDD" id="cd02020">
    <property type="entry name" value="CMPK"/>
    <property type="match status" value="1"/>
</dbReference>
<organism evidence="10 11">
    <name type="scientific">Desulfosoma caldarium</name>
    <dbReference type="NCBI Taxonomy" id="610254"/>
    <lineage>
        <taxon>Bacteria</taxon>
        <taxon>Pseudomonadati</taxon>
        <taxon>Thermodesulfobacteriota</taxon>
        <taxon>Syntrophobacteria</taxon>
        <taxon>Syntrophobacterales</taxon>
        <taxon>Syntrophobacteraceae</taxon>
        <taxon>Desulfosoma</taxon>
    </lineage>
</organism>
<evidence type="ECO:0000313" key="10">
    <source>
        <dbReference type="EMBL" id="ROQ91103.1"/>
    </source>
</evidence>
<dbReference type="GO" id="GO:0036430">
    <property type="term" value="F:CMP kinase activity"/>
    <property type="evidence" value="ECO:0007669"/>
    <property type="project" value="RHEA"/>
</dbReference>
<evidence type="ECO:0000256" key="5">
    <source>
        <dbReference type="ARBA" id="ARBA00022840"/>
    </source>
</evidence>